<comment type="subcellular location">
    <subcellularLocation>
        <location evidence="1">Nucleus</location>
    </subcellularLocation>
</comment>
<dbReference type="SUPFAM" id="SSF46689">
    <property type="entry name" value="Homeodomain-like"/>
    <property type="match status" value="1"/>
</dbReference>
<dbReference type="GO" id="GO:0003700">
    <property type="term" value="F:DNA-binding transcription factor activity"/>
    <property type="evidence" value="ECO:0007669"/>
    <property type="project" value="InterPro"/>
</dbReference>
<dbReference type="Gene3D" id="1.10.10.60">
    <property type="entry name" value="Homeodomain-like"/>
    <property type="match status" value="1"/>
</dbReference>
<keyword evidence="5" id="KW-0804">Transcription</keyword>
<name>A0A9Q0FD93_9ROSI</name>
<dbReference type="InterPro" id="IPR006447">
    <property type="entry name" value="Myb_dom_plants"/>
</dbReference>
<keyword evidence="6" id="KW-0539">Nucleus</keyword>
<dbReference type="NCBIfam" id="TIGR01557">
    <property type="entry name" value="myb_SHAQKYF"/>
    <property type="match status" value="1"/>
</dbReference>
<evidence type="ECO:0000256" key="4">
    <source>
        <dbReference type="ARBA" id="ARBA00023054"/>
    </source>
</evidence>
<keyword evidence="4" id="KW-0175">Coiled coil</keyword>
<feature type="region of interest" description="Disordered" evidence="7">
    <location>
        <begin position="392"/>
        <end position="439"/>
    </location>
</feature>
<evidence type="ECO:0000313" key="9">
    <source>
        <dbReference type="EMBL" id="KAJ4829212.1"/>
    </source>
</evidence>
<dbReference type="InterPro" id="IPR017930">
    <property type="entry name" value="Myb_dom"/>
</dbReference>
<dbReference type="GO" id="GO:0005634">
    <property type="term" value="C:nucleus"/>
    <property type="evidence" value="ECO:0007669"/>
    <property type="project" value="UniProtKB-SubCell"/>
</dbReference>
<evidence type="ECO:0000256" key="6">
    <source>
        <dbReference type="ARBA" id="ARBA00023242"/>
    </source>
</evidence>
<dbReference type="InterPro" id="IPR046955">
    <property type="entry name" value="PHR1-like"/>
</dbReference>
<dbReference type="FunFam" id="1.10.10.60:FF:000002">
    <property type="entry name" value="Myb family transcription factor"/>
    <property type="match status" value="1"/>
</dbReference>
<dbReference type="AlphaFoldDB" id="A0A9Q0FD93"/>
<feature type="domain" description="HTH myb-type" evidence="8">
    <location>
        <begin position="229"/>
        <end position="289"/>
    </location>
</feature>
<dbReference type="Pfam" id="PF00249">
    <property type="entry name" value="Myb_DNA-binding"/>
    <property type="match status" value="1"/>
</dbReference>
<keyword evidence="3" id="KW-0805">Transcription regulation</keyword>
<evidence type="ECO:0000256" key="5">
    <source>
        <dbReference type="ARBA" id="ARBA00023163"/>
    </source>
</evidence>
<dbReference type="EMBL" id="JAKUCV010005956">
    <property type="protein sequence ID" value="KAJ4829212.1"/>
    <property type="molecule type" value="Genomic_DNA"/>
</dbReference>
<reference evidence="9" key="2">
    <citation type="journal article" date="2023" name="Plants (Basel)">
        <title>Annotation of the Turnera subulata (Passifloraceae) Draft Genome Reveals the S-Locus Evolved after the Divergence of Turneroideae from Passifloroideae in a Stepwise Manner.</title>
        <authorList>
            <person name="Henning P.M."/>
            <person name="Roalson E.H."/>
            <person name="Mir W."/>
            <person name="McCubbin A.G."/>
            <person name="Shore J.S."/>
        </authorList>
    </citation>
    <scope>NUCLEOTIDE SEQUENCE</scope>
    <source>
        <strain evidence="9">F60SS</strain>
    </source>
</reference>
<gene>
    <name evidence="9" type="ORF">Tsubulata_024521</name>
</gene>
<dbReference type="PROSITE" id="PS51294">
    <property type="entry name" value="HTH_MYB"/>
    <property type="match status" value="1"/>
</dbReference>
<evidence type="ECO:0000259" key="8">
    <source>
        <dbReference type="PROSITE" id="PS51294"/>
    </source>
</evidence>
<evidence type="ECO:0000256" key="1">
    <source>
        <dbReference type="ARBA" id="ARBA00004123"/>
    </source>
</evidence>
<accession>A0A9Q0FD93</accession>
<organism evidence="9 10">
    <name type="scientific">Turnera subulata</name>
    <dbReference type="NCBI Taxonomy" id="218843"/>
    <lineage>
        <taxon>Eukaryota</taxon>
        <taxon>Viridiplantae</taxon>
        <taxon>Streptophyta</taxon>
        <taxon>Embryophyta</taxon>
        <taxon>Tracheophyta</taxon>
        <taxon>Spermatophyta</taxon>
        <taxon>Magnoliopsida</taxon>
        <taxon>eudicotyledons</taxon>
        <taxon>Gunneridae</taxon>
        <taxon>Pentapetalae</taxon>
        <taxon>rosids</taxon>
        <taxon>fabids</taxon>
        <taxon>Malpighiales</taxon>
        <taxon>Passifloraceae</taxon>
        <taxon>Turnera</taxon>
    </lineage>
</organism>
<evidence type="ECO:0000256" key="2">
    <source>
        <dbReference type="ARBA" id="ARBA00006783"/>
    </source>
</evidence>
<proteinExistence type="inferred from homology"/>
<dbReference type="InterPro" id="IPR009057">
    <property type="entry name" value="Homeodomain-like_sf"/>
</dbReference>
<evidence type="ECO:0000313" key="10">
    <source>
        <dbReference type="Proteomes" id="UP001141552"/>
    </source>
</evidence>
<comment type="similarity">
    <text evidence="2">Belongs to the MYB-CC family.</text>
</comment>
<dbReference type="PANTHER" id="PTHR31499">
    <property type="entry name" value="MYB FAMILY TRANSCRIPTION FACTOR PHL11"/>
    <property type="match status" value="1"/>
</dbReference>
<sequence>MAFRSVVALNGRENAKGIAHSHYCTGPSPFRSLLNAESIALYSPNKHLIIPSAILPHYYCMQSKPPNSMKQASFFRPQKLNITQELASPPLFPLPPPPQASGLMLPGSNPPAFPFLVDHEFMMSGPRTEQMVAELDVPVESSCSSFQEGTLHPQEESLTSTEKMVLQYLSKELDIPTEDDARDTTVNELEQVTSIPVIDLDGTRNHHSSSANADEFNYSTNRIPAGATTSHKQRIRWTPELHDLFVEAVKTLGGPQVATPKSILGIMNVKGLNIYHVKSHLQKYRLARNAPPELKPGECMLFLVQDDTEQRPSSSIEKNADFLETKNHAPTNSETGVAEALLTQIEVQKLLHEQLKAQKDLQLRIEQNGEFLKKLMEEQRKILSHHEPLSSSLVTLESERQPSDQSPSHISLSDHDSSQTNCSITESGEARGHKRSLRG</sequence>
<comment type="caution">
    <text evidence="9">The sequence shown here is derived from an EMBL/GenBank/DDBJ whole genome shotgun (WGS) entry which is preliminary data.</text>
</comment>
<dbReference type="Pfam" id="PF14379">
    <property type="entry name" value="Myb_CC_LHEQLE"/>
    <property type="match status" value="1"/>
</dbReference>
<dbReference type="OrthoDB" id="551907at2759"/>
<evidence type="ECO:0000256" key="7">
    <source>
        <dbReference type="SAM" id="MobiDB-lite"/>
    </source>
</evidence>
<reference evidence="9" key="1">
    <citation type="submission" date="2022-02" db="EMBL/GenBank/DDBJ databases">
        <authorList>
            <person name="Henning P.M."/>
            <person name="McCubbin A.G."/>
            <person name="Shore J.S."/>
        </authorList>
    </citation>
    <scope>NUCLEOTIDE SEQUENCE</scope>
    <source>
        <strain evidence="9">F60SS</strain>
        <tissue evidence="9">Leaves</tissue>
    </source>
</reference>
<dbReference type="GO" id="GO:0003677">
    <property type="term" value="F:DNA binding"/>
    <property type="evidence" value="ECO:0007669"/>
    <property type="project" value="InterPro"/>
</dbReference>
<dbReference type="InterPro" id="IPR001005">
    <property type="entry name" value="SANT/Myb"/>
</dbReference>
<dbReference type="InterPro" id="IPR025756">
    <property type="entry name" value="Myb_CC_LHEQLE"/>
</dbReference>
<keyword evidence="10" id="KW-1185">Reference proteome</keyword>
<dbReference type="PANTHER" id="PTHR31499:SF79">
    <property type="entry name" value="HTH MYB-TYPE DOMAIN-CONTAINING PROTEIN"/>
    <property type="match status" value="1"/>
</dbReference>
<evidence type="ECO:0000256" key="3">
    <source>
        <dbReference type="ARBA" id="ARBA00023015"/>
    </source>
</evidence>
<protein>
    <recommendedName>
        <fullName evidence="8">HTH myb-type domain-containing protein</fullName>
    </recommendedName>
</protein>
<dbReference type="Proteomes" id="UP001141552">
    <property type="component" value="Unassembled WGS sequence"/>
</dbReference>